<evidence type="ECO:0000256" key="5">
    <source>
        <dbReference type="ARBA" id="ARBA00022691"/>
    </source>
</evidence>
<sequence length="295" mass="32542">MCAVFEQWDITSSVGLTALGVASARAVETDRADPLVSDPYAAAFVRAADSPRPLPARLEDTSVAGDGWFRHSRYLGVRSRFFDEYFAASTAAGIHQVVLLAAGLDTRAYRLDWPDGCELYEVDQPKVLAFKRTVLDEQAASARCRRHEVATDLRDDWESALLGAGFDPRRPTAWLAEGLLPYLPGRAEEGLFEVIHRLSAAGSRLAVERASIDRLATLRDHPLFREAFEEFGADVSQLWNAEPRRDCADWLRSAGWTAAAESAQQAGQRYGLPMDDPFDEVMGTATLLTATREHG</sequence>
<dbReference type="InterPro" id="IPR011610">
    <property type="entry name" value="SAM_mthyl_Trfase_ML2640-like"/>
</dbReference>
<accession>A0A542DN22</accession>
<reference evidence="7 8" key="1">
    <citation type="submission" date="2019-06" db="EMBL/GenBank/DDBJ databases">
        <title>Sequencing the genomes of 1000 actinobacteria strains.</title>
        <authorList>
            <person name="Klenk H.-P."/>
        </authorList>
    </citation>
    <scope>NUCLEOTIDE SEQUENCE [LARGE SCALE GENOMIC DNA]</scope>
    <source>
        <strain evidence="7 8">DSM 45679</strain>
    </source>
</reference>
<dbReference type="EMBL" id="VFML01000001">
    <property type="protein sequence ID" value="TQJ04457.1"/>
    <property type="molecule type" value="Genomic_DNA"/>
</dbReference>
<keyword evidence="5 6" id="KW-0949">S-adenosyl-L-methionine</keyword>
<dbReference type="SUPFAM" id="SSF53335">
    <property type="entry name" value="S-adenosyl-L-methionine-dependent methyltransferases"/>
    <property type="match status" value="1"/>
</dbReference>
<evidence type="ECO:0000256" key="6">
    <source>
        <dbReference type="RuleBase" id="RU362030"/>
    </source>
</evidence>
<comment type="caution">
    <text evidence="7">The sequence shown here is derived from an EMBL/GenBank/DDBJ whole genome shotgun (WGS) entry which is preliminary data.</text>
</comment>
<dbReference type="EC" id="2.1.1.-" evidence="6"/>
<evidence type="ECO:0000256" key="4">
    <source>
        <dbReference type="ARBA" id="ARBA00022679"/>
    </source>
</evidence>
<dbReference type="PANTHER" id="PTHR43619">
    <property type="entry name" value="S-ADENOSYL-L-METHIONINE-DEPENDENT METHYLTRANSFERASE YKTD-RELATED"/>
    <property type="match status" value="1"/>
</dbReference>
<evidence type="ECO:0000256" key="2">
    <source>
        <dbReference type="ARBA" id="ARBA00008138"/>
    </source>
</evidence>
<dbReference type="PANTHER" id="PTHR43619:SF2">
    <property type="entry name" value="S-ADENOSYL-L-METHIONINE-DEPENDENT METHYLTRANSFERASES SUPERFAMILY PROTEIN"/>
    <property type="match status" value="1"/>
</dbReference>
<comment type="function">
    <text evidence="1 6">Exhibits S-adenosyl-L-methionine-dependent methyltransferase activity.</text>
</comment>
<keyword evidence="8" id="KW-1185">Reference proteome</keyword>
<name>A0A542DN22_AMYCI</name>
<dbReference type="Proteomes" id="UP000320876">
    <property type="component" value="Unassembled WGS sequence"/>
</dbReference>
<keyword evidence="4 7" id="KW-0808">Transferase</keyword>
<keyword evidence="3 6" id="KW-0489">Methyltransferase</keyword>
<proteinExistence type="inferred from homology"/>
<dbReference type="Gene3D" id="3.40.50.150">
    <property type="entry name" value="Vaccinia Virus protein VP39"/>
    <property type="match status" value="1"/>
</dbReference>
<comment type="similarity">
    <text evidence="2 6">Belongs to the UPF0677 family.</text>
</comment>
<dbReference type="RefSeq" id="WP_142000133.1">
    <property type="nucleotide sequence ID" value="NZ_VFML01000001.1"/>
</dbReference>
<evidence type="ECO:0000256" key="3">
    <source>
        <dbReference type="ARBA" id="ARBA00022603"/>
    </source>
</evidence>
<organism evidence="7 8">
    <name type="scientific">Amycolatopsis cihanbeyliensis</name>
    <dbReference type="NCBI Taxonomy" id="1128664"/>
    <lineage>
        <taxon>Bacteria</taxon>
        <taxon>Bacillati</taxon>
        <taxon>Actinomycetota</taxon>
        <taxon>Actinomycetes</taxon>
        <taxon>Pseudonocardiales</taxon>
        <taxon>Pseudonocardiaceae</taxon>
        <taxon>Amycolatopsis</taxon>
    </lineage>
</organism>
<evidence type="ECO:0000256" key="1">
    <source>
        <dbReference type="ARBA" id="ARBA00003907"/>
    </source>
</evidence>
<dbReference type="OrthoDB" id="9806164at2"/>
<protein>
    <recommendedName>
        <fullName evidence="6">S-adenosyl-L-methionine-dependent methyltransferase</fullName>
        <ecNumber evidence="6">2.1.1.-</ecNumber>
    </recommendedName>
</protein>
<dbReference type="Pfam" id="PF04072">
    <property type="entry name" value="LCM"/>
    <property type="match status" value="1"/>
</dbReference>
<evidence type="ECO:0000313" key="7">
    <source>
        <dbReference type="EMBL" id="TQJ04457.1"/>
    </source>
</evidence>
<dbReference type="GO" id="GO:0008168">
    <property type="term" value="F:methyltransferase activity"/>
    <property type="evidence" value="ECO:0007669"/>
    <property type="project" value="UniProtKB-UniRule"/>
</dbReference>
<gene>
    <name evidence="7" type="ORF">FB471_4251</name>
</gene>
<dbReference type="GO" id="GO:0032259">
    <property type="term" value="P:methylation"/>
    <property type="evidence" value="ECO:0007669"/>
    <property type="project" value="UniProtKB-KW"/>
</dbReference>
<dbReference type="AlphaFoldDB" id="A0A542DN22"/>
<dbReference type="NCBIfam" id="TIGR00027">
    <property type="entry name" value="mthyl_TIGR00027"/>
    <property type="match status" value="1"/>
</dbReference>
<dbReference type="InterPro" id="IPR007213">
    <property type="entry name" value="Ppm1/Ppm2/Tcmp"/>
</dbReference>
<dbReference type="InterPro" id="IPR029063">
    <property type="entry name" value="SAM-dependent_MTases_sf"/>
</dbReference>
<evidence type="ECO:0000313" key="8">
    <source>
        <dbReference type="Proteomes" id="UP000320876"/>
    </source>
</evidence>